<gene>
    <name evidence="2" type="ORF">HHE94_13585</name>
</gene>
<evidence type="ECO:0000256" key="1">
    <source>
        <dbReference type="SAM" id="SignalP"/>
    </source>
</evidence>
<dbReference type="EMBL" id="JABBYB010000008">
    <property type="protein sequence ID" value="NMP03733.1"/>
    <property type="molecule type" value="Genomic_DNA"/>
</dbReference>
<keyword evidence="1" id="KW-0732">Signal</keyword>
<dbReference type="RefSeq" id="WP_169044662.1">
    <property type="nucleotide sequence ID" value="NZ_JABBYB010000008.1"/>
</dbReference>
<dbReference type="Proteomes" id="UP000549590">
    <property type="component" value="Unassembled WGS sequence"/>
</dbReference>
<evidence type="ECO:0000313" key="2">
    <source>
        <dbReference type="EMBL" id="NMP03733.1"/>
    </source>
</evidence>
<dbReference type="AlphaFoldDB" id="A0AAP6Y6U2"/>
<accession>A0AAP6Y6U2</accession>
<feature type="chain" id="PRO_5043055415" evidence="1">
    <location>
        <begin position="21"/>
        <end position="157"/>
    </location>
</feature>
<reference evidence="2 3" key="1">
    <citation type="submission" date="2020-04" db="EMBL/GenBank/DDBJ databases">
        <title>Genome sequencing and assembly of Pseudoalteromonas arctica.</title>
        <authorList>
            <person name="Cook G.M."/>
        </authorList>
    </citation>
    <scope>NUCLEOTIDE SEQUENCE [LARGE SCALE GENOMIC DNA]</scope>
    <source>
        <strain evidence="2 3">NEC-BIFX-2020_001</strain>
    </source>
</reference>
<organism evidence="2 3">
    <name type="scientific">Pseudoalteromonas arctica</name>
    <dbReference type="NCBI Taxonomy" id="394751"/>
    <lineage>
        <taxon>Bacteria</taxon>
        <taxon>Pseudomonadati</taxon>
        <taxon>Pseudomonadota</taxon>
        <taxon>Gammaproteobacteria</taxon>
        <taxon>Alteromonadales</taxon>
        <taxon>Pseudoalteromonadaceae</taxon>
        <taxon>Pseudoalteromonas</taxon>
    </lineage>
</organism>
<feature type="signal peptide" evidence="1">
    <location>
        <begin position="1"/>
        <end position="20"/>
    </location>
</feature>
<proteinExistence type="predicted"/>
<comment type="caution">
    <text evidence="2">The sequence shown here is derived from an EMBL/GenBank/DDBJ whole genome shotgun (WGS) entry which is preliminary data.</text>
</comment>
<evidence type="ECO:0000313" key="3">
    <source>
        <dbReference type="Proteomes" id="UP000549590"/>
    </source>
</evidence>
<protein>
    <submittedName>
        <fullName evidence="2">Uncharacterized protein</fullName>
    </submittedName>
</protein>
<name>A0AAP6Y6U2_9GAMM</name>
<sequence length="157" mass="17666">MKWKSVLLSLVVLWLIQAQQNSLRTNEYANIISDLDKVSVLGECEISTEVTREWPLSWAISGAEITVKNKNTLLTATTSKFNKPDRKFLSTHNTHYHFTWSKTKNNAMFASYMDVEIEPAGKVAGLIIGNCSDYPEGPKLMGHLERCNSIVESITCL</sequence>